<dbReference type="OrthoDB" id="9777859at2"/>
<dbReference type="Proteomes" id="UP000238338">
    <property type="component" value="Unassembled WGS sequence"/>
</dbReference>
<name>A0A2S8S392_9RHOB</name>
<feature type="domain" description="Amidase" evidence="2">
    <location>
        <begin position="29"/>
        <end position="447"/>
    </location>
</feature>
<dbReference type="PROSITE" id="PS00571">
    <property type="entry name" value="AMIDASES"/>
    <property type="match status" value="1"/>
</dbReference>
<proteinExistence type="inferred from homology"/>
<comment type="similarity">
    <text evidence="1">Belongs to the amidase family.</text>
</comment>
<dbReference type="GO" id="GO:0016740">
    <property type="term" value="F:transferase activity"/>
    <property type="evidence" value="ECO:0007669"/>
    <property type="project" value="UniProtKB-KW"/>
</dbReference>
<comment type="caution">
    <text evidence="3">The sequence shown here is derived from an EMBL/GenBank/DDBJ whole genome shotgun (WGS) entry which is preliminary data.</text>
</comment>
<dbReference type="InterPro" id="IPR020556">
    <property type="entry name" value="Amidase_CS"/>
</dbReference>
<dbReference type="SUPFAM" id="SSF75304">
    <property type="entry name" value="Amidase signature (AS) enzymes"/>
    <property type="match status" value="1"/>
</dbReference>
<evidence type="ECO:0000313" key="3">
    <source>
        <dbReference type="EMBL" id="PQV55255.1"/>
    </source>
</evidence>
<evidence type="ECO:0000313" key="4">
    <source>
        <dbReference type="Proteomes" id="UP000238338"/>
    </source>
</evidence>
<dbReference type="EMBL" id="PVEP01000010">
    <property type="protein sequence ID" value="PQV55255.1"/>
    <property type="molecule type" value="Genomic_DNA"/>
</dbReference>
<dbReference type="Pfam" id="PF01425">
    <property type="entry name" value="Amidase"/>
    <property type="match status" value="1"/>
</dbReference>
<reference evidence="3 4" key="1">
    <citation type="submission" date="2018-02" db="EMBL/GenBank/DDBJ databases">
        <title>Genomic Encyclopedia of Archaeal and Bacterial Type Strains, Phase II (KMG-II): from individual species to whole genera.</title>
        <authorList>
            <person name="Goeker M."/>
        </authorList>
    </citation>
    <scope>NUCLEOTIDE SEQUENCE [LARGE SCALE GENOMIC DNA]</scope>
    <source>
        <strain evidence="3 4">DSM 18921</strain>
    </source>
</reference>
<keyword evidence="4" id="KW-1185">Reference proteome</keyword>
<dbReference type="PANTHER" id="PTHR11895">
    <property type="entry name" value="TRANSAMIDASE"/>
    <property type="match status" value="1"/>
</dbReference>
<evidence type="ECO:0000259" key="2">
    <source>
        <dbReference type="Pfam" id="PF01425"/>
    </source>
</evidence>
<keyword evidence="3" id="KW-0808">Transferase</keyword>
<accession>A0A2S8S392</accession>
<dbReference type="InterPro" id="IPR023631">
    <property type="entry name" value="Amidase_dom"/>
</dbReference>
<dbReference type="PANTHER" id="PTHR11895:SF7">
    <property type="entry name" value="GLUTAMYL-TRNA(GLN) AMIDOTRANSFERASE SUBUNIT A, MITOCHONDRIAL"/>
    <property type="match status" value="1"/>
</dbReference>
<organism evidence="3 4">
    <name type="scientific">Albidovulum denitrificans</name>
    <dbReference type="NCBI Taxonomy" id="404881"/>
    <lineage>
        <taxon>Bacteria</taxon>
        <taxon>Pseudomonadati</taxon>
        <taxon>Pseudomonadota</taxon>
        <taxon>Alphaproteobacteria</taxon>
        <taxon>Rhodobacterales</taxon>
        <taxon>Paracoccaceae</taxon>
        <taxon>Albidovulum</taxon>
    </lineage>
</organism>
<dbReference type="RefSeq" id="WP_105516061.1">
    <property type="nucleotide sequence ID" value="NZ_PVEP01000010.1"/>
</dbReference>
<evidence type="ECO:0000256" key="1">
    <source>
        <dbReference type="ARBA" id="ARBA00009199"/>
    </source>
</evidence>
<dbReference type="InterPro" id="IPR000120">
    <property type="entry name" value="Amidase"/>
</dbReference>
<sequence length="460" mass="48445">MNRLIQPQLSAADTARAVAARRLTAEDRIAAALTRMEEVQPALNPFTIILRDEAMAAARALDAALDGGAKPGLLCGVPVALKDFTPSAGHPATRGSWTLSDAPGTHDPVIVRRLKAAGAIIVGKTTTPEFAHSGFTRSPRWGMTRNPHDPMRSAGGSSGGSAVAVASGCVPLAEGTDMGGSVRIPAALCGVVGLKPGLGRIPMDILPTVFDDMSHFGPLATSVGDAALFLKAVEGQDPADILSRPALPDPAPAEGLTGKRFAYSPDLGYYAVAPEVAATMDHAIARLRAAGAEVTEVALPWTRRVNDLWLTLWSVALAAAWGDRVEGQRDRMDPELLSLIEVSAGLSAVDYKRLEFERTTFWHDFAALLDGADAFICPTCAKTAPLATDTDDMHDKTLPDGRYGGLDMTSPFNLLAPCPAISLPLPVGDGMPVGLQLVGHPYRDNRLVSLARDLERAFAG</sequence>
<gene>
    <name evidence="3" type="ORF">LX70_03508</name>
</gene>
<dbReference type="AlphaFoldDB" id="A0A2S8S392"/>
<dbReference type="InterPro" id="IPR036928">
    <property type="entry name" value="AS_sf"/>
</dbReference>
<dbReference type="Gene3D" id="3.90.1300.10">
    <property type="entry name" value="Amidase signature (AS) domain"/>
    <property type="match status" value="1"/>
</dbReference>
<protein>
    <submittedName>
        <fullName evidence="3">Amidase/aspartyl-tRNA(Asn)/glutamyl-tRNA(Gln) amidotransferase subunit A</fullName>
    </submittedName>
</protein>